<proteinExistence type="predicted"/>
<dbReference type="InterPro" id="IPR001497">
    <property type="entry name" value="MethylDNA_cys_MeTrfase_AS"/>
</dbReference>
<dbReference type="InterPro" id="IPR036388">
    <property type="entry name" value="WH-like_DNA-bd_sf"/>
</dbReference>
<evidence type="ECO:0000256" key="4">
    <source>
        <dbReference type="ARBA" id="ARBA00022763"/>
    </source>
</evidence>
<dbReference type="PANTHER" id="PTHR10815:SF13">
    <property type="entry name" value="METHYLATED-DNA--PROTEIN-CYSTEINE METHYLTRANSFERASE"/>
    <property type="match status" value="1"/>
</dbReference>
<accession>A0A2I7N665</accession>
<evidence type="ECO:0000256" key="2">
    <source>
        <dbReference type="ARBA" id="ARBA00022603"/>
    </source>
</evidence>
<evidence type="ECO:0000256" key="5">
    <source>
        <dbReference type="ARBA" id="ARBA00023204"/>
    </source>
</evidence>
<dbReference type="Gene3D" id="1.10.10.10">
    <property type="entry name" value="Winged helix-like DNA-binding domain superfamily/Winged helix DNA-binding domain"/>
    <property type="match status" value="1"/>
</dbReference>
<dbReference type="GO" id="GO:0032259">
    <property type="term" value="P:methylation"/>
    <property type="evidence" value="ECO:0007669"/>
    <property type="project" value="UniProtKB-KW"/>
</dbReference>
<comment type="catalytic activity">
    <reaction evidence="6">
        <text>a 6-O-methyl-2'-deoxyguanosine in DNA + L-cysteinyl-[protein] = S-methyl-L-cysteinyl-[protein] + a 2'-deoxyguanosine in DNA</text>
        <dbReference type="Rhea" id="RHEA:24000"/>
        <dbReference type="Rhea" id="RHEA-COMP:10131"/>
        <dbReference type="Rhea" id="RHEA-COMP:10132"/>
        <dbReference type="Rhea" id="RHEA-COMP:11367"/>
        <dbReference type="Rhea" id="RHEA-COMP:11368"/>
        <dbReference type="ChEBI" id="CHEBI:29950"/>
        <dbReference type="ChEBI" id="CHEBI:82612"/>
        <dbReference type="ChEBI" id="CHEBI:85445"/>
        <dbReference type="ChEBI" id="CHEBI:85448"/>
        <dbReference type="EC" id="2.1.1.63"/>
    </reaction>
</comment>
<dbReference type="GO" id="GO:0006281">
    <property type="term" value="P:DNA repair"/>
    <property type="evidence" value="ECO:0007669"/>
    <property type="project" value="UniProtKB-KW"/>
</dbReference>
<dbReference type="SUPFAM" id="SSF46767">
    <property type="entry name" value="Methylated DNA-protein cysteine methyltransferase, C-terminal domain"/>
    <property type="match status" value="1"/>
</dbReference>
<dbReference type="PANTHER" id="PTHR10815">
    <property type="entry name" value="METHYLATED-DNA--PROTEIN-CYSTEINE METHYLTRANSFERASE"/>
    <property type="match status" value="1"/>
</dbReference>
<dbReference type="NCBIfam" id="TIGR00589">
    <property type="entry name" value="ogt"/>
    <property type="match status" value="1"/>
</dbReference>
<dbReference type="CDD" id="cd06445">
    <property type="entry name" value="ATase"/>
    <property type="match status" value="1"/>
</dbReference>
<gene>
    <name evidence="8" type="ORF">CUN60_06470</name>
</gene>
<sequence>MFALTRLNYSFPGFMLQVEHDHDYIYRANFARPDDSLPEVSGVKYELTSEIIRQLDEYSQNPDYQFNLPYRFNGSIHQLKVWQIIRQIPRGYTISYSDAASLIHSAPRAIGGACGKNPLPVFIPCHRIIAANNKLGGFNSGNIFFSLDIKKWLLKHEGVIIS</sequence>
<keyword evidence="2 8" id="KW-0489">Methyltransferase</keyword>
<dbReference type="KEGG" id="nba:CUN60_06470"/>
<dbReference type="PROSITE" id="PS00374">
    <property type="entry name" value="MGMT"/>
    <property type="match status" value="1"/>
</dbReference>
<name>A0A2I7N665_9NEIS</name>
<keyword evidence="9" id="KW-1185">Reference proteome</keyword>
<evidence type="ECO:0000313" key="9">
    <source>
        <dbReference type="Proteomes" id="UP000236655"/>
    </source>
</evidence>
<keyword evidence="3 8" id="KW-0808">Transferase</keyword>
<organism evidence="8 9">
    <name type="scientific">Aquella oligotrophica</name>
    <dbReference type="NCBI Taxonomy" id="2067065"/>
    <lineage>
        <taxon>Bacteria</taxon>
        <taxon>Pseudomonadati</taxon>
        <taxon>Pseudomonadota</taxon>
        <taxon>Betaproteobacteria</taxon>
        <taxon>Neisseriales</taxon>
        <taxon>Neisseriaceae</taxon>
        <taxon>Aquella</taxon>
    </lineage>
</organism>
<dbReference type="Proteomes" id="UP000236655">
    <property type="component" value="Chromosome"/>
</dbReference>
<evidence type="ECO:0000256" key="1">
    <source>
        <dbReference type="ARBA" id="ARBA00001286"/>
    </source>
</evidence>
<keyword evidence="4" id="KW-0227">DNA damage</keyword>
<evidence type="ECO:0000256" key="6">
    <source>
        <dbReference type="ARBA" id="ARBA00049348"/>
    </source>
</evidence>
<dbReference type="AlphaFoldDB" id="A0A2I7N665"/>
<evidence type="ECO:0000259" key="7">
    <source>
        <dbReference type="Pfam" id="PF01035"/>
    </source>
</evidence>
<dbReference type="GO" id="GO:0003908">
    <property type="term" value="F:methylated-DNA-[protein]-cysteine S-methyltransferase activity"/>
    <property type="evidence" value="ECO:0007669"/>
    <property type="project" value="UniProtKB-EC"/>
</dbReference>
<dbReference type="InterPro" id="IPR014048">
    <property type="entry name" value="MethylDNA_cys_MeTrfase_DNA-bd"/>
</dbReference>
<comment type="catalytic activity">
    <reaction evidence="1">
        <text>a 4-O-methyl-thymidine in DNA + L-cysteinyl-[protein] = a thymidine in DNA + S-methyl-L-cysteinyl-[protein]</text>
        <dbReference type="Rhea" id="RHEA:53428"/>
        <dbReference type="Rhea" id="RHEA-COMP:10131"/>
        <dbReference type="Rhea" id="RHEA-COMP:10132"/>
        <dbReference type="Rhea" id="RHEA-COMP:13555"/>
        <dbReference type="Rhea" id="RHEA-COMP:13556"/>
        <dbReference type="ChEBI" id="CHEBI:29950"/>
        <dbReference type="ChEBI" id="CHEBI:82612"/>
        <dbReference type="ChEBI" id="CHEBI:137386"/>
        <dbReference type="ChEBI" id="CHEBI:137387"/>
        <dbReference type="EC" id="2.1.1.63"/>
    </reaction>
</comment>
<dbReference type="Pfam" id="PF01035">
    <property type="entry name" value="DNA_binding_1"/>
    <property type="match status" value="1"/>
</dbReference>
<evidence type="ECO:0000313" key="8">
    <source>
        <dbReference type="EMBL" id="AUR51954.1"/>
    </source>
</evidence>
<dbReference type="RefSeq" id="WP_102951250.1">
    <property type="nucleotide sequence ID" value="NZ_CP024847.1"/>
</dbReference>
<dbReference type="OrthoDB" id="9811249at2"/>
<protein>
    <submittedName>
        <fullName evidence="8">Cysteine methyltransferase</fullName>
    </submittedName>
</protein>
<evidence type="ECO:0000256" key="3">
    <source>
        <dbReference type="ARBA" id="ARBA00022679"/>
    </source>
</evidence>
<dbReference type="EMBL" id="CP024847">
    <property type="protein sequence ID" value="AUR51954.1"/>
    <property type="molecule type" value="Genomic_DNA"/>
</dbReference>
<feature type="domain" description="Methylated-DNA-[protein]-cysteine S-methyltransferase DNA binding" evidence="7">
    <location>
        <begin position="78"/>
        <end position="159"/>
    </location>
</feature>
<reference evidence="9" key="1">
    <citation type="submission" date="2017-11" db="EMBL/GenBank/DDBJ databases">
        <authorList>
            <person name="Chan K.G."/>
            <person name="Lee L.S."/>
        </authorList>
    </citation>
    <scope>NUCLEOTIDE SEQUENCE [LARGE SCALE GENOMIC DNA]</scope>
    <source>
        <strain evidence="9">DSM 100970</strain>
    </source>
</reference>
<dbReference type="InterPro" id="IPR036217">
    <property type="entry name" value="MethylDNA_cys_MeTrfase_DNAb"/>
</dbReference>
<keyword evidence="5" id="KW-0234">DNA repair</keyword>